<reference evidence="3" key="1">
    <citation type="submission" date="2019-10" db="EMBL/GenBank/DDBJ databases">
        <title>Lacipirellula parvula gen. nov., sp. nov., representing a lineage of planctomycetes widespread in freshwater anoxic habitats, and description of the family Lacipirellulaceae.</title>
        <authorList>
            <person name="Dedysh S.N."/>
            <person name="Kulichevskaya I.S."/>
            <person name="Beletsky A.V."/>
            <person name="Rakitin A.L."/>
            <person name="Mardanov A.V."/>
            <person name="Ivanova A.A."/>
            <person name="Saltykova V.X."/>
            <person name="Rijpstra W.I.C."/>
            <person name="Sinninghe Damste J.S."/>
            <person name="Ravin N.V."/>
        </authorList>
    </citation>
    <scope>NUCLEOTIDE SEQUENCE [LARGE SCALE GENOMIC DNA]</scope>
    <source>
        <strain evidence="3">PX69</strain>
    </source>
</reference>
<feature type="signal peptide" evidence="1">
    <location>
        <begin position="1"/>
        <end position="22"/>
    </location>
</feature>
<accession>A0A5K7XRE2</accession>
<dbReference type="EMBL" id="AP021861">
    <property type="protein sequence ID" value="BBO36489.1"/>
    <property type="molecule type" value="Genomic_DNA"/>
</dbReference>
<dbReference type="AlphaFoldDB" id="A0A5K7XRE2"/>
<protein>
    <submittedName>
        <fullName evidence="2">Uncharacterized protein</fullName>
    </submittedName>
</protein>
<sequence>MTRPRFTLRMALVLTAVAAAVAWQGSVVQRRKGALHDAMGYANVTVIPGDRGAGSRNRPNAIRQLFGDESILSIFLSKEVPEAEVERLRRLFPEAEVERRELTVPLST</sequence>
<dbReference type="KEGG" id="lpav:PLANPX_6101"/>
<name>A0A5K7XRE2_9BACT</name>
<dbReference type="Proteomes" id="UP000326837">
    <property type="component" value="Chromosome"/>
</dbReference>
<keyword evidence="1" id="KW-0732">Signal</keyword>
<evidence type="ECO:0000256" key="1">
    <source>
        <dbReference type="SAM" id="SignalP"/>
    </source>
</evidence>
<evidence type="ECO:0000313" key="3">
    <source>
        <dbReference type="Proteomes" id="UP000326837"/>
    </source>
</evidence>
<evidence type="ECO:0000313" key="2">
    <source>
        <dbReference type="EMBL" id="BBO36489.1"/>
    </source>
</evidence>
<proteinExistence type="predicted"/>
<keyword evidence="3" id="KW-1185">Reference proteome</keyword>
<gene>
    <name evidence="2" type="ORF">PLANPX_6101</name>
</gene>
<organism evidence="2 3">
    <name type="scientific">Lacipirellula parvula</name>
    <dbReference type="NCBI Taxonomy" id="2650471"/>
    <lineage>
        <taxon>Bacteria</taxon>
        <taxon>Pseudomonadati</taxon>
        <taxon>Planctomycetota</taxon>
        <taxon>Planctomycetia</taxon>
        <taxon>Pirellulales</taxon>
        <taxon>Lacipirellulaceae</taxon>
        <taxon>Lacipirellula</taxon>
    </lineage>
</organism>
<feature type="chain" id="PRO_5024975748" evidence="1">
    <location>
        <begin position="23"/>
        <end position="108"/>
    </location>
</feature>
<dbReference type="RefSeq" id="WP_152101648.1">
    <property type="nucleotide sequence ID" value="NZ_AP021861.1"/>
</dbReference>